<dbReference type="Proteomes" id="UP000800094">
    <property type="component" value="Unassembled WGS sequence"/>
</dbReference>
<accession>A0A6A6I0Z4</accession>
<reference evidence="2" key="1">
    <citation type="journal article" date="2020" name="Stud. Mycol.">
        <title>101 Dothideomycetes genomes: a test case for predicting lifestyles and emergence of pathogens.</title>
        <authorList>
            <person name="Haridas S."/>
            <person name="Albert R."/>
            <person name="Binder M."/>
            <person name="Bloem J."/>
            <person name="Labutti K."/>
            <person name="Salamov A."/>
            <person name="Andreopoulos B."/>
            <person name="Baker S."/>
            <person name="Barry K."/>
            <person name="Bills G."/>
            <person name="Bluhm B."/>
            <person name="Cannon C."/>
            <person name="Castanera R."/>
            <person name="Culley D."/>
            <person name="Daum C."/>
            <person name="Ezra D."/>
            <person name="Gonzalez J."/>
            <person name="Henrissat B."/>
            <person name="Kuo A."/>
            <person name="Liang C."/>
            <person name="Lipzen A."/>
            <person name="Lutzoni F."/>
            <person name="Magnuson J."/>
            <person name="Mondo S."/>
            <person name="Nolan M."/>
            <person name="Ohm R."/>
            <person name="Pangilinan J."/>
            <person name="Park H.-J."/>
            <person name="Ramirez L."/>
            <person name="Alfaro M."/>
            <person name="Sun H."/>
            <person name="Tritt A."/>
            <person name="Yoshinaga Y."/>
            <person name="Zwiers L.-H."/>
            <person name="Turgeon B."/>
            <person name="Goodwin S."/>
            <person name="Spatafora J."/>
            <person name="Crous P."/>
            <person name="Grigoriev I."/>
        </authorList>
    </citation>
    <scope>NUCLEOTIDE SEQUENCE</scope>
    <source>
        <strain evidence="2">CBS 122368</strain>
    </source>
</reference>
<feature type="region of interest" description="Disordered" evidence="1">
    <location>
        <begin position="166"/>
        <end position="189"/>
    </location>
</feature>
<feature type="region of interest" description="Disordered" evidence="1">
    <location>
        <begin position="76"/>
        <end position="102"/>
    </location>
</feature>
<name>A0A6A6I0Z4_9PLEO</name>
<dbReference type="EMBL" id="ML987205">
    <property type="protein sequence ID" value="KAF2243240.1"/>
    <property type="molecule type" value="Genomic_DNA"/>
</dbReference>
<dbReference type="RefSeq" id="XP_033678244.1">
    <property type="nucleotide sequence ID" value="XM_033819435.1"/>
</dbReference>
<gene>
    <name evidence="2" type="ORF">BU26DRAFT_113857</name>
</gene>
<evidence type="ECO:0000313" key="2">
    <source>
        <dbReference type="EMBL" id="KAF2243240.1"/>
    </source>
</evidence>
<protein>
    <submittedName>
        <fullName evidence="2">Uncharacterized protein</fullName>
    </submittedName>
</protein>
<keyword evidence="3" id="KW-1185">Reference proteome</keyword>
<evidence type="ECO:0000256" key="1">
    <source>
        <dbReference type="SAM" id="MobiDB-lite"/>
    </source>
</evidence>
<dbReference type="GeneID" id="54572765"/>
<evidence type="ECO:0000313" key="3">
    <source>
        <dbReference type="Proteomes" id="UP000800094"/>
    </source>
</evidence>
<feature type="compositionally biased region" description="Low complexity" evidence="1">
    <location>
        <begin position="77"/>
        <end position="102"/>
    </location>
</feature>
<sequence>MFILFKAIRPAVALDCAAFPRNGKWMSHALCTTTPQRAFPSRLPSFPSLSTNIPKRLSLRFAHALSMARYHHSTLHNRNNAPRATRAATSRPACAPSTPTSTWANKQSINPIIPCNSLSETISSRLPPRPVHIKHIYCFGMPKMPFAHRYRAAFFDSPFARRTRPDRTDLSCPALRPRGRGGGVFSHPSRRTALGAPHAFI</sequence>
<proteinExistence type="predicted"/>
<dbReference type="AlphaFoldDB" id="A0A6A6I0Z4"/>
<organism evidence="2 3">
    <name type="scientific">Trematosphaeria pertusa</name>
    <dbReference type="NCBI Taxonomy" id="390896"/>
    <lineage>
        <taxon>Eukaryota</taxon>
        <taxon>Fungi</taxon>
        <taxon>Dikarya</taxon>
        <taxon>Ascomycota</taxon>
        <taxon>Pezizomycotina</taxon>
        <taxon>Dothideomycetes</taxon>
        <taxon>Pleosporomycetidae</taxon>
        <taxon>Pleosporales</taxon>
        <taxon>Massarineae</taxon>
        <taxon>Trematosphaeriaceae</taxon>
        <taxon>Trematosphaeria</taxon>
    </lineage>
</organism>